<dbReference type="Gene3D" id="2.60.40.2030">
    <property type="match status" value="16"/>
</dbReference>
<evidence type="ECO:0000256" key="3">
    <source>
        <dbReference type="ARBA" id="ARBA00022737"/>
    </source>
</evidence>
<dbReference type="InterPro" id="IPR038081">
    <property type="entry name" value="CalX-like_sf"/>
</dbReference>
<feature type="region of interest" description="Disordered" evidence="8">
    <location>
        <begin position="289"/>
        <end position="316"/>
    </location>
</feature>
<accession>A0A940X2I3</accession>
<evidence type="ECO:0000256" key="8">
    <source>
        <dbReference type="SAM" id="MobiDB-lite"/>
    </source>
</evidence>
<dbReference type="GO" id="GO:0016020">
    <property type="term" value="C:membrane"/>
    <property type="evidence" value="ECO:0007669"/>
    <property type="project" value="UniProtKB-SubCell"/>
</dbReference>
<dbReference type="PANTHER" id="PTHR11878">
    <property type="entry name" value="SODIUM/CALCIUM EXCHANGER"/>
    <property type="match status" value="1"/>
</dbReference>
<dbReference type="SMART" id="SM00237">
    <property type="entry name" value="Calx_beta"/>
    <property type="match status" value="16"/>
</dbReference>
<dbReference type="InterPro" id="IPR046779">
    <property type="entry name" value="LapA_adhesin_dom"/>
</dbReference>
<evidence type="ECO:0000313" key="12">
    <source>
        <dbReference type="Proteomes" id="UP000673447"/>
    </source>
</evidence>
<reference evidence="11" key="2">
    <citation type="submission" date="2021-03" db="EMBL/GenBank/DDBJ databases">
        <authorList>
            <person name="Cao W."/>
        </authorList>
    </citation>
    <scope>NUCLEOTIDE SEQUENCE</scope>
    <source>
        <strain evidence="11">110414</strain>
    </source>
</reference>
<dbReference type="PANTHER" id="PTHR11878:SF65">
    <property type="entry name" value="NA_CA-EXCHANGE PROTEIN, ISOFORM G"/>
    <property type="match status" value="1"/>
</dbReference>
<evidence type="ECO:0000256" key="4">
    <source>
        <dbReference type="ARBA" id="ARBA00022837"/>
    </source>
</evidence>
<dbReference type="Pfam" id="PF01345">
    <property type="entry name" value="DUF11"/>
    <property type="match status" value="3"/>
</dbReference>
<protein>
    <submittedName>
        <fullName evidence="11">DUF11 domain-containing protein</fullName>
    </submittedName>
</protein>
<keyword evidence="4" id="KW-0106">Calcium</keyword>
<dbReference type="InterPro" id="IPR013783">
    <property type="entry name" value="Ig-like_fold"/>
</dbReference>
<proteinExistence type="predicted"/>
<dbReference type="Gene3D" id="3.30.1330.60">
    <property type="entry name" value="OmpA-like domain"/>
    <property type="match status" value="1"/>
</dbReference>
<dbReference type="SUPFAM" id="SSF141072">
    <property type="entry name" value="CalX-like"/>
    <property type="match status" value="16"/>
</dbReference>
<feature type="signal peptide" evidence="9">
    <location>
        <begin position="1"/>
        <end position="16"/>
    </location>
</feature>
<keyword evidence="2 9" id="KW-0732">Signal</keyword>
<evidence type="ECO:0000256" key="2">
    <source>
        <dbReference type="ARBA" id="ARBA00022729"/>
    </source>
</evidence>
<comment type="subcellular location">
    <subcellularLocation>
        <location evidence="1">Membrane</location>
    </subcellularLocation>
</comment>
<dbReference type="NCBIfam" id="TIGR01451">
    <property type="entry name" value="B_ant_repeat"/>
    <property type="match status" value="3"/>
</dbReference>
<dbReference type="Proteomes" id="UP000673447">
    <property type="component" value="Unassembled WGS sequence"/>
</dbReference>
<dbReference type="Pfam" id="PF17963">
    <property type="entry name" value="Big_9"/>
    <property type="match status" value="1"/>
</dbReference>
<dbReference type="PROSITE" id="PS51123">
    <property type="entry name" value="OMPA_2"/>
    <property type="match status" value="1"/>
</dbReference>
<feature type="chain" id="PRO_5036930165" evidence="9">
    <location>
        <begin position="17"/>
        <end position="2987"/>
    </location>
</feature>
<dbReference type="InterPro" id="IPR001434">
    <property type="entry name" value="OmcB-like_DUF11"/>
</dbReference>
<dbReference type="CDD" id="cd07185">
    <property type="entry name" value="OmpA_C-like"/>
    <property type="match status" value="1"/>
</dbReference>
<evidence type="ECO:0000256" key="7">
    <source>
        <dbReference type="PROSITE-ProRule" id="PRU00473"/>
    </source>
</evidence>
<evidence type="ECO:0000256" key="9">
    <source>
        <dbReference type="SAM" id="SignalP"/>
    </source>
</evidence>
<keyword evidence="5" id="KW-0406">Ion transport</keyword>
<dbReference type="Pfam" id="PF20579">
    <property type="entry name" value="LapA"/>
    <property type="match status" value="1"/>
</dbReference>
<gene>
    <name evidence="11" type="ORF">J5837_07105</name>
</gene>
<name>A0A940X2I3_9GAMM</name>
<dbReference type="InterPro" id="IPR036737">
    <property type="entry name" value="OmpA-like_sf"/>
</dbReference>
<reference evidence="11" key="1">
    <citation type="journal article" date="2016" name="Int. J. Syst. Evol. Microbiol.">
        <title>Pseudoxanthomonas helianthi sp. nov., isolated from roots of Jerusalem artichoke (Helianthus tuberosus).</title>
        <authorList>
            <person name="Kittiwongwattana C."/>
            <person name="Thawai C."/>
        </authorList>
    </citation>
    <scope>NUCLEOTIDE SEQUENCE</scope>
    <source>
        <strain evidence="11">110414</strain>
    </source>
</reference>
<keyword evidence="6 7" id="KW-0472">Membrane</keyword>
<keyword evidence="12" id="KW-1185">Reference proteome</keyword>
<dbReference type="EMBL" id="JAGKTC010000001">
    <property type="protein sequence ID" value="MBP3984192.1"/>
    <property type="molecule type" value="Genomic_DNA"/>
</dbReference>
<comment type="caution">
    <text evidence="11">The sequence shown here is derived from an EMBL/GenBank/DDBJ whole genome shotgun (WGS) entry which is preliminary data.</text>
</comment>
<evidence type="ECO:0000256" key="6">
    <source>
        <dbReference type="ARBA" id="ARBA00023136"/>
    </source>
</evidence>
<dbReference type="PRINTS" id="PR01021">
    <property type="entry name" value="OMPADOMAIN"/>
</dbReference>
<dbReference type="RefSeq" id="WP_210535973.1">
    <property type="nucleotide sequence ID" value="NZ_JAGKTC010000001.1"/>
</dbReference>
<dbReference type="InterPro" id="IPR051171">
    <property type="entry name" value="CaCA"/>
</dbReference>
<dbReference type="InterPro" id="IPR006664">
    <property type="entry name" value="OMP_bac"/>
</dbReference>
<sequence>MLAVLALWLAAGAAMAQNFPNPLVNTARIAVPSNTTDPAPGNNTATDSNALALSSDLSIVKTLTSASTAPAGSTVTYQIVVSNAGPSNVAGATITDTVPPQLTNVNWTCVAAGTSSCGTTSGTGNSISLTADIAVGPANTITLTVSGTAPASGTIDANTATVAPPGGTTDPDPSDDTSTTPSVPVSAVSDLSLVKTLTSASPAPAGSAVTYQIVVSNAGPSDAIGATIVDTVPAELTGVSWTCVAAGTSSCGVASGTGNVNLTANVGAGAANTVTITVTATAPASGTIGANTATVTPPGGTTDPDPGDNTDTENPVPVTPTVSINSASAAEGDAVVFTVSLSGPSASDVTVTLNTANGTATAPGDYTAQTGVTITIPAGSTSASASVPTAEDAIFEGNETFTATISNPANATIGTATGTGTITDDDPQPTVSIDSPSTAEGDPMVFAVSLSNPSTTDVTVTLNTANGTAIEPGDYTAQTGLTVTILAGSTSTTVSVPTIEDAIFEGNEAFTATISNPTGATIGTASGTGTITDDEAAPTLSIDDVSVNESAGTATFTVTLSGASATPVTVDYATANGTATAGSDYTATSGTLTFAPGVTTQTISIAIINDATDEPDEVYSVNLSNAVGTTIVDASGLGTILDDEAPPVLSVADVSATEGSPAQVVVSLSAPSATDVTVVLNTTNGTAVAPGDYTAQTGLVVTIPAGQTSATVPIPTAADTLFEGNETFSVTLSSPTGATLGDADAVVTITDDDTQPVVSIDSPSAAEGDPMVFTVSLSNPSATDVTVTLNTANGTAVAPGDYTAQTGVVVTILAGSTSTTVNVPTIEDAIFEGNENFTATLSSPVGATLGTATGTATITDDDAQPTVSIDSPSTTEGDPMVFTVSLSNPSTTDVTVTLNTANGTAAAPGDYTAQSGLTVTILAGTTSATVNVPTIEDAIFEGNENFTATISSPVGATLGTATGTATITDDEAQPTVSIDSPSAAEGDPMVFTVSLSSPSATDVTVTLNTANGTAVAPGDYTAQTGVVVTILAGNTSTTVNVPTIEDTIFEGNENFAATISNPVGAALGTATGTATITDDDAQPTVSIDSPSAAEGDPVGFTVSLSNPSATDVTVTLNTTNGTANAPADYIAQTGLTVTIAAGSTSATVNVPTVEDALFEGNENFTATISNPVGAALGTATGTGTITDDEAAPTLSINDVNVGESAGTATFTVSLSGASATPVTVDYATANGTATAGSDYTATSGTLTFAPGITSQTIAVAITNDNVDEPDETFTVALSNASGSAIVDASGLGTIVDDEGTPTISIDSPSTAEGDPMVFTISLSAPSATPVTVTLNTTDATAVAPGDYTAQTGLTLTIPAGSTSTTVSVPTIEDAIFEGNETFTATLSNPVGAALGTAAGTATITDDETTPVLSVADVSTTEGSPAQVQVSLSAPSATDVTVVLNTGDGTATSPADYTGQTNLVVTIPAGQTSVTVPIPTVADALFEGDENFTVTLSGPTGATLGDADATVTITDDEAAPTLSINDVSVGEAAGSATFTVSLSGASATPVTVNYATADGTATAGNDYAASSGTLTFAPGTTTQTLAVPVINDAVFEGSENFTVGLSGSSGATIADASGLGTITDDESQPTISIDSPSAAEGDPMVFTVSLSAPSANPVSVTLNTANGTAVAPGDYTAQVGLAVTIPAGITSTTVSVPTIEDALFEGSEAFTATLSNPVGATLGAASGTATITDDEVPPVLSVADVSATEGSPAQVVVSLSAPSAADVTVVLNTTNGTAVAPGDYTAQTGVVVTIPAGQTSATVPIPTTADTLFEGNETFSVTLSSPTSATLGDADAVVTITDDDAQPVVSIDSPSAAEGEPMVFTVSLSNPSATDVTVTLNTANGTAVAPGDYTAQSGLTVTILAGTTSATVNVPTIEDAIFEGNENFTATLSSPVGATLGTATGTATIAEDDVAPTLSINDVSASESAGTATFTVTLSGASATPVTVDYVTANGTAAAGSDYAAGSGTLTFAPGVTTQTISVVINDDATDEPDETYTLGLSNAVAATIADNSGLGTIVDDDIRVIDAVADAASSVPGTGGTNVINVLANDTLDGAPINPADVVVTPTGNGPLTINADGSVDVAPNTPAGTYTATYQICEAANPANCDSATVSITVVAAAVVANDDTGSLASGAAGGTAVANVLGNDTVGGATATTSQVLLSQQSSSHANVTLDTATGAILVAPGTPAGTYTVTYQICEALNPSNCDTATVSITVAAAAIVANDDNIGPIPGSSGGSNVANVLANDTLGGASINPADVVVTPTGNGPLTINPDGSVDVAPNTPAGTYSASYQICERLNPSNCDSATVTITVAAAVIDAVDDNATATPVNGSVGGTALASVLANDRLGGAAATVGNVTLDFVSSTHANVTLDAATGAVRVAAGTPAGTYTLTYRICEQLNPANCDTAVATIAVSAAVIAANNDAAGPITGSSGGTNVANVLANDTLGGTPVDLVMVVFTPGSSGPLTINPDGSVDVAPDTPTGNYTATYQICERLNPTNCASASITVSVQGDPVALRLTMTAAQRTVRVGDLVRYTLRIDNIGETDAVQVELAGRLPEGFTLVANSLQVADDDTDGTLLNASPLRIGGLDIPVGRSATVIYVLRVGAGVGAGIHTNRAVVRDGLGAAISNEATADVEVAGDPMLDDSLIIGSVFNDANGNGRQDAGERGLPGVRLGTVEGLLIETDQYGRFHLVGIDGGRWARGRNFLIKVDASTLPPGSRFTTENPRVLRITPGVPVRFDFGVQVPGMPLGGGKTEVNIDLGQVLFESRSATVPAEHLPVIDRIADRLREAKGGSVAITANADDMVLAFHRAEAVRDALDQRLSPELRQATRIELRAQVDGLDALVTLDKDIQLGELLFDTDKAAIKPQYQPLLAAIAQRVQAMPNTVVAISGYADVRGTAEHNLRLSQQRADAVAREISARLPAATRTCVRMEPRTPEQAATCPAGR</sequence>
<dbReference type="InterPro" id="IPR003644">
    <property type="entry name" value="Calx_beta"/>
</dbReference>
<dbReference type="GO" id="GO:0007154">
    <property type="term" value="P:cell communication"/>
    <property type="evidence" value="ECO:0007669"/>
    <property type="project" value="InterPro"/>
</dbReference>
<dbReference type="Gene3D" id="2.60.40.10">
    <property type="entry name" value="Immunoglobulins"/>
    <property type="match status" value="1"/>
</dbReference>
<feature type="region of interest" description="Disordered" evidence="8">
    <location>
        <begin position="153"/>
        <end position="184"/>
    </location>
</feature>
<evidence type="ECO:0000256" key="5">
    <source>
        <dbReference type="ARBA" id="ARBA00023065"/>
    </source>
</evidence>
<feature type="domain" description="OmpA-like" evidence="10">
    <location>
        <begin position="2885"/>
        <end position="2987"/>
    </location>
</feature>
<keyword evidence="3" id="KW-0677">Repeat</keyword>
<dbReference type="Pfam" id="PF03160">
    <property type="entry name" value="Calx-beta"/>
    <property type="match status" value="12"/>
</dbReference>
<dbReference type="GO" id="GO:0030001">
    <property type="term" value="P:metal ion transport"/>
    <property type="evidence" value="ECO:0007669"/>
    <property type="project" value="TreeGrafter"/>
</dbReference>
<dbReference type="SUPFAM" id="SSF103088">
    <property type="entry name" value="OmpA-like"/>
    <property type="match status" value="2"/>
</dbReference>
<organism evidence="11 12">
    <name type="scientific">Pseudoxanthomonas helianthi</name>
    <dbReference type="NCBI Taxonomy" id="1453541"/>
    <lineage>
        <taxon>Bacteria</taxon>
        <taxon>Pseudomonadati</taxon>
        <taxon>Pseudomonadota</taxon>
        <taxon>Gammaproteobacteria</taxon>
        <taxon>Lysobacterales</taxon>
        <taxon>Lysobacteraceae</taxon>
        <taxon>Pseudoxanthomonas</taxon>
    </lineage>
</organism>
<dbReference type="Pfam" id="PF00691">
    <property type="entry name" value="OmpA"/>
    <property type="match status" value="1"/>
</dbReference>
<evidence type="ECO:0000256" key="1">
    <source>
        <dbReference type="ARBA" id="ARBA00004370"/>
    </source>
</evidence>
<evidence type="ECO:0000259" key="10">
    <source>
        <dbReference type="PROSITE" id="PS51123"/>
    </source>
</evidence>
<dbReference type="InterPro" id="IPR006665">
    <property type="entry name" value="OmpA-like"/>
</dbReference>
<dbReference type="InterPro" id="IPR047589">
    <property type="entry name" value="DUF11_rpt"/>
</dbReference>
<feature type="compositionally biased region" description="Low complexity" evidence="8">
    <location>
        <begin position="159"/>
        <end position="184"/>
    </location>
</feature>
<evidence type="ECO:0000313" key="11">
    <source>
        <dbReference type="EMBL" id="MBP3984192.1"/>
    </source>
</evidence>
<feature type="compositionally biased region" description="Low complexity" evidence="8">
    <location>
        <begin position="289"/>
        <end position="304"/>
    </location>
</feature>
<keyword evidence="5" id="KW-0813">Transport</keyword>